<feature type="region of interest" description="Disordered" evidence="1">
    <location>
        <begin position="204"/>
        <end position="236"/>
    </location>
</feature>
<dbReference type="Pfam" id="PF10514">
    <property type="entry name" value="Bcl-2_BAD"/>
    <property type="match status" value="1"/>
</dbReference>
<name>A0A8C7DU01_ONCKI</name>
<reference evidence="2" key="2">
    <citation type="submission" date="2025-09" db="UniProtKB">
        <authorList>
            <consortium name="Ensembl"/>
        </authorList>
    </citation>
    <scope>IDENTIFICATION</scope>
</reference>
<keyword evidence="3" id="KW-1185">Reference proteome</keyword>
<gene>
    <name evidence="2" type="primary">badb</name>
</gene>
<dbReference type="Ensembl" id="ENSOKIT00005019762.1">
    <property type="protein sequence ID" value="ENSOKIP00005018542.1"/>
    <property type="gene ID" value="ENSOKIG00005008233.1"/>
</dbReference>
<feature type="compositionally biased region" description="Acidic residues" evidence="1">
    <location>
        <begin position="206"/>
        <end position="215"/>
    </location>
</feature>
<dbReference type="Proteomes" id="UP000694557">
    <property type="component" value="Unassembled WGS sequence"/>
</dbReference>
<protein>
    <submittedName>
        <fullName evidence="2">Uncharacterized protein</fullName>
    </submittedName>
</protein>
<dbReference type="GeneTree" id="ENSGT00940000167292"/>
<organism evidence="2 3">
    <name type="scientific">Oncorhynchus kisutch</name>
    <name type="common">Coho salmon</name>
    <name type="synonym">Salmo kisutch</name>
    <dbReference type="NCBI Taxonomy" id="8019"/>
    <lineage>
        <taxon>Eukaryota</taxon>
        <taxon>Metazoa</taxon>
        <taxon>Chordata</taxon>
        <taxon>Craniata</taxon>
        <taxon>Vertebrata</taxon>
        <taxon>Euteleostomi</taxon>
        <taxon>Actinopterygii</taxon>
        <taxon>Neopterygii</taxon>
        <taxon>Teleostei</taxon>
        <taxon>Protacanthopterygii</taxon>
        <taxon>Salmoniformes</taxon>
        <taxon>Salmonidae</taxon>
        <taxon>Salmoninae</taxon>
        <taxon>Oncorhynchus</taxon>
    </lineage>
</organism>
<evidence type="ECO:0000313" key="3">
    <source>
        <dbReference type="Proteomes" id="UP000694557"/>
    </source>
</evidence>
<accession>A0A8C7DU01</accession>
<sequence>MPRLSWPPELKLGTKIQGLFRVKHMCNNVVFLSSLPLFSFSPLSALSPSLFLSLCPLSLPSLSALSRSPLSLSIPLPLSLPSLSPSLFLSLCPLSLSPSLFLSLCPLSLSPSLFLSLCPLSLSPSLFPSLSALSLSLHPSSPLSLHPSSPLSLPSLLSLCPLSSLSALSPSLSIPLPLSLSIPLPLLTHSSSIDVSMAQMFTISDSESEPSEEVGETEKDQSSAGKGMTGGPIGHALTVPEMRLAGEGRLRMNSESQAQELQGRGPGVEGMPTDGASFRGRSQSAPPALWAAKRYGRQLRRMSDEFDTWLDKGEMRRVKSAGAAKQMTKSPSWWAYLFSHKETETEHTPIIPPRSSE</sequence>
<dbReference type="PANTHER" id="PTHR28540">
    <property type="entry name" value="BCL2-ASSOCIATED AGONIST OF CELL DEATH"/>
    <property type="match status" value="1"/>
</dbReference>
<dbReference type="GO" id="GO:0006915">
    <property type="term" value="P:apoptotic process"/>
    <property type="evidence" value="ECO:0007669"/>
    <property type="project" value="InterPro"/>
</dbReference>
<dbReference type="AlphaFoldDB" id="A0A8C7DU01"/>
<dbReference type="InterPro" id="IPR018868">
    <property type="entry name" value="BAD"/>
</dbReference>
<reference evidence="2" key="1">
    <citation type="submission" date="2025-08" db="UniProtKB">
        <authorList>
            <consortium name="Ensembl"/>
        </authorList>
    </citation>
    <scope>IDENTIFICATION</scope>
</reference>
<dbReference type="PANTHER" id="PTHR28540:SF1">
    <property type="entry name" value="BCL2-ASSOCIATED AGONIST OF CELL DEATH"/>
    <property type="match status" value="1"/>
</dbReference>
<evidence type="ECO:0000313" key="2">
    <source>
        <dbReference type="Ensembl" id="ENSOKIP00005018542.1"/>
    </source>
</evidence>
<evidence type="ECO:0000256" key="1">
    <source>
        <dbReference type="SAM" id="MobiDB-lite"/>
    </source>
</evidence>
<proteinExistence type="predicted"/>